<proteinExistence type="predicted"/>
<dbReference type="SUPFAM" id="SSF53850">
    <property type="entry name" value="Periplasmic binding protein-like II"/>
    <property type="match status" value="1"/>
</dbReference>
<evidence type="ECO:0000256" key="2">
    <source>
        <dbReference type="SAM" id="SignalP"/>
    </source>
</evidence>
<protein>
    <submittedName>
        <fullName evidence="3">ABC transporter substrate-binding protein</fullName>
    </submittedName>
</protein>
<accession>A0ABW3S8G8</accession>
<dbReference type="PANTHER" id="PTHR43649:SF12">
    <property type="entry name" value="DIACETYLCHITOBIOSE BINDING PROTEIN DASA"/>
    <property type="match status" value="1"/>
</dbReference>
<feature type="region of interest" description="Disordered" evidence="1">
    <location>
        <begin position="25"/>
        <end position="59"/>
    </location>
</feature>
<evidence type="ECO:0000256" key="1">
    <source>
        <dbReference type="SAM" id="MobiDB-lite"/>
    </source>
</evidence>
<feature type="signal peptide" evidence="2">
    <location>
        <begin position="1"/>
        <end position="22"/>
    </location>
</feature>
<dbReference type="RefSeq" id="WP_240267437.1">
    <property type="nucleotide sequence ID" value="NZ_JAKSXN010000001.1"/>
</dbReference>
<feature type="compositionally biased region" description="Polar residues" evidence="1">
    <location>
        <begin position="35"/>
        <end position="51"/>
    </location>
</feature>
<evidence type="ECO:0000313" key="3">
    <source>
        <dbReference type="EMBL" id="MFD1180275.1"/>
    </source>
</evidence>
<dbReference type="EMBL" id="JBHTKZ010000002">
    <property type="protein sequence ID" value="MFD1180275.1"/>
    <property type="molecule type" value="Genomic_DNA"/>
</dbReference>
<dbReference type="InterPro" id="IPR006059">
    <property type="entry name" value="SBP"/>
</dbReference>
<sequence>MKPKISLAIASCLVLFTIAACSGGGGSPQAGTSGTNAAGSNPAKTGDNAPQDSGGGTGTGGKKTVVFQMFFPDERFQEAKRKYEALHPDVTIQLEDVRTDDSHLEAEMEKFQTGVSTAMLAGKGPDLIQLDDLPVESYVRHGLLVNLETMMSQDSSFNKEDYFANILDNAKTGDGIYKMPLSFFLVGLSANKDAIAQSGVKIEDQTWSWNDFAEISNKLVSGEYRQALYAEPQDMLNWMVSDNASLFMDEAMGKVYFDSASFTGLMKQVKAMSE</sequence>
<name>A0ABW3S8G8_9BACL</name>
<reference evidence="4" key="1">
    <citation type="journal article" date="2019" name="Int. J. Syst. Evol. Microbiol.">
        <title>The Global Catalogue of Microorganisms (GCM) 10K type strain sequencing project: providing services to taxonomists for standard genome sequencing and annotation.</title>
        <authorList>
            <consortium name="The Broad Institute Genomics Platform"/>
            <consortium name="The Broad Institute Genome Sequencing Center for Infectious Disease"/>
            <person name="Wu L."/>
            <person name="Ma J."/>
        </authorList>
    </citation>
    <scope>NUCLEOTIDE SEQUENCE [LARGE SCALE GENOMIC DNA]</scope>
    <source>
        <strain evidence="4">CCUG 48216</strain>
    </source>
</reference>
<gene>
    <name evidence="3" type="ORF">ACFQ2Z_02785</name>
</gene>
<dbReference type="Proteomes" id="UP001597211">
    <property type="component" value="Unassembled WGS sequence"/>
</dbReference>
<dbReference type="InterPro" id="IPR050490">
    <property type="entry name" value="Bact_solute-bd_prot1"/>
</dbReference>
<dbReference type="PANTHER" id="PTHR43649">
    <property type="entry name" value="ARABINOSE-BINDING PROTEIN-RELATED"/>
    <property type="match status" value="1"/>
</dbReference>
<dbReference type="PROSITE" id="PS51257">
    <property type="entry name" value="PROKAR_LIPOPROTEIN"/>
    <property type="match status" value="1"/>
</dbReference>
<dbReference type="Gene3D" id="3.40.190.10">
    <property type="entry name" value="Periplasmic binding protein-like II"/>
    <property type="match status" value="1"/>
</dbReference>
<feature type="chain" id="PRO_5047541263" evidence="2">
    <location>
        <begin position="23"/>
        <end position="274"/>
    </location>
</feature>
<dbReference type="Pfam" id="PF01547">
    <property type="entry name" value="SBP_bac_1"/>
    <property type="match status" value="1"/>
</dbReference>
<comment type="caution">
    <text evidence="3">The sequence shown here is derived from an EMBL/GenBank/DDBJ whole genome shotgun (WGS) entry which is preliminary data.</text>
</comment>
<keyword evidence="4" id="KW-1185">Reference proteome</keyword>
<evidence type="ECO:0000313" key="4">
    <source>
        <dbReference type="Proteomes" id="UP001597211"/>
    </source>
</evidence>
<organism evidence="3 4">
    <name type="scientific">Paenibacillus timonensis</name>
    <dbReference type="NCBI Taxonomy" id="225915"/>
    <lineage>
        <taxon>Bacteria</taxon>
        <taxon>Bacillati</taxon>
        <taxon>Bacillota</taxon>
        <taxon>Bacilli</taxon>
        <taxon>Bacillales</taxon>
        <taxon>Paenibacillaceae</taxon>
        <taxon>Paenibacillus</taxon>
    </lineage>
</organism>
<keyword evidence="2" id="KW-0732">Signal</keyword>